<evidence type="ECO:0000256" key="2">
    <source>
        <dbReference type="SAM" id="Phobius"/>
    </source>
</evidence>
<evidence type="ECO:0000313" key="3">
    <source>
        <dbReference type="EMBL" id="KAF2442987.1"/>
    </source>
</evidence>
<reference evidence="3" key="1">
    <citation type="journal article" date="2020" name="Stud. Mycol.">
        <title>101 Dothideomycetes genomes: a test case for predicting lifestyles and emergence of pathogens.</title>
        <authorList>
            <person name="Haridas S."/>
            <person name="Albert R."/>
            <person name="Binder M."/>
            <person name="Bloem J."/>
            <person name="Labutti K."/>
            <person name="Salamov A."/>
            <person name="Andreopoulos B."/>
            <person name="Baker S."/>
            <person name="Barry K."/>
            <person name="Bills G."/>
            <person name="Bluhm B."/>
            <person name="Cannon C."/>
            <person name="Castanera R."/>
            <person name="Culley D."/>
            <person name="Daum C."/>
            <person name="Ezra D."/>
            <person name="Gonzalez J."/>
            <person name="Henrissat B."/>
            <person name="Kuo A."/>
            <person name="Liang C."/>
            <person name="Lipzen A."/>
            <person name="Lutzoni F."/>
            <person name="Magnuson J."/>
            <person name="Mondo S."/>
            <person name="Nolan M."/>
            <person name="Ohm R."/>
            <person name="Pangilinan J."/>
            <person name="Park H.-J."/>
            <person name="Ramirez L."/>
            <person name="Alfaro M."/>
            <person name="Sun H."/>
            <person name="Tritt A."/>
            <person name="Yoshinaga Y."/>
            <person name="Zwiers L.-H."/>
            <person name="Turgeon B."/>
            <person name="Goodwin S."/>
            <person name="Spatafora J."/>
            <person name="Crous P."/>
            <person name="Grigoriev I."/>
        </authorList>
    </citation>
    <scope>NUCLEOTIDE SEQUENCE</scope>
    <source>
        <strain evidence="3">CBS 690.94</strain>
    </source>
</reference>
<keyword evidence="2" id="KW-0812">Transmembrane</keyword>
<feature type="transmembrane region" description="Helical" evidence="2">
    <location>
        <begin position="112"/>
        <end position="130"/>
    </location>
</feature>
<protein>
    <recommendedName>
        <fullName evidence="5">Transmembrane protein</fullName>
    </recommendedName>
</protein>
<keyword evidence="2" id="KW-0472">Membrane</keyword>
<sequence>MTILSNSSNICPTRSLHLELPPSHYPRHQALRPRIMLSPRPTYTEASTSASASTSPSSQPSTPTSTDLEAQHPGLTPPHIPTSYNCTHIIVSILLSAVAVCLFWLFSTTLKTIPEIAVLVFLLVLVLFYVS</sequence>
<gene>
    <name evidence="3" type="ORF">P171DRAFT_53728</name>
</gene>
<keyword evidence="4" id="KW-1185">Reference proteome</keyword>
<name>A0A9P4UBC7_9PLEO</name>
<dbReference type="EMBL" id="MU001503">
    <property type="protein sequence ID" value="KAF2442987.1"/>
    <property type="molecule type" value="Genomic_DNA"/>
</dbReference>
<feature type="transmembrane region" description="Helical" evidence="2">
    <location>
        <begin position="89"/>
        <end position="106"/>
    </location>
</feature>
<keyword evidence="2" id="KW-1133">Transmembrane helix</keyword>
<accession>A0A9P4UBC7</accession>
<feature type="compositionally biased region" description="Low complexity" evidence="1">
    <location>
        <begin position="46"/>
        <end position="66"/>
    </location>
</feature>
<evidence type="ECO:0000313" key="4">
    <source>
        <dbReference type="Proteomes" id="UP000799764"/>
    </source>
</evidence>
<comment type="caution">
    <text evidence="3">The sequence shown here is derived from an EMBL/GenBank/DDBJ whole genome shotgun (WGS) entry which is preliminary data.</text>
</comment>
<feature type="region of interest" description="Disordered" evidence="1">
    <location>
        <begin position="42"/>
        <end position="76"/>
    </location>
</feature>
<dbReference type="Proteomes" id="UP000799764">
    <property type="component" value="Unassembled WGS sequence"/>
</dbReference>
<organism evidence="3 4">
    <name type="scientific">Karstenula rhodostoma CBS 690.94</name>
    <dbReference type="NCBI Taxonomy" id="1392251"/>
    <lineage>
        <taxon>Eukaryota</taxon>
        <taxon>Fungi</taxon>
        <taxon>Dikarya</taxon>
        <taxon>Ascomycota</taxon>
        <taxon>Pezizomycotina</taxon>
        <taxon>Dothideomycetes</taxon>
        <taxon>Pleosporomycetidae</taxon>
        <taxon>Pleosporales</taxon>
        <taxon>Massarineae</taxon>
        <taxon>Didymosphaeriaceae</taxon>
        <taxon>Karstenula</taxon>
    </lineage>
</organism>
<proteinExistence type="predicted"/>
<dbReference type="AlphaFoldDB" id="A0A9P4UBC7"/>
<evidence type="ECO:0000256" key="1">
    <source>
        <dbReference type="SAM" id="MobiDB-lite"/>
    </source>
</evidence>
<evidence type="ECO:0008006" key="5">
    <source>
        <dbReference type="Google" id="ProtNLM"/>
    </source>
</evidence>